<dbReference type="PANTHER" id="PTHR21472:SF7">
    <property type="entry name" value="ENDONUCLEASE G, MITOCHONDRIAL-LIKE ISOFORM X2"/>
    <property type="match status" value="1"/>
</dbReference>
<dbReference type="SUPFAM" id="SSF54060">
    <property type="entry name" value="His-Me finger endonucleases"/>
    <property type="match status" value="1"/>
</dbReference>
<dbReference type="InterPro" id="IPR001604">
    <property type="entry name" value="Endo_G_ENPP1-like_dom"/>
</dbReference>
<sequence>MARFTSIIFVLVNCMPFEIAAQGRCSTAGLAGLEECKCNFFGACDVRGIAKPGLNISDYSPNGLEAYVHVKGFFGQNLAFLCEGEGKDVAILYDCNNRIPLYAATVITGSKLSVRHDKGRRKGAEGKFRPSTKLDISFQQNENDYFKAANRELKIHLKRKRTYGDMDDVVPDDDWLKSKNAPVSSPKRFTIAMHRGHLIASMFGIGDFEKKKQTFVYTNAVPQFGDFNSVPWRTCEQRLITWGRLNCINAGTKSEGRNVQMFIVVGAIPSTIDKDPKKWRFFGSGGFSILQDDTSFRVNVPLAMWTAACCTYDYTKDKSSFSATQSTAFWRENKPGKEECKRIDVNALEVKLTWWGGAQVNLFPSSTNCRNSTNYVPLP</sequence>
<feature type="chain" id="PRO_5047360443" description="DNA/RNA non-specific endonuclease/pyrophosphatase/phosphodiesterase domain-containing protein" evidence="1">
    <location>
        <begin position="22"/>
        <end position="379"/>
    </location>
</feature>
<protein>
    <recommendedName>
        <fullName evidence="2">DNA/RNA non-specific endonuclease/pyrophosphatase/phosphodiesterase domain-containing protein</fullName>
    </recommendedName>
</protein>
<evidence type="ECO:0000256" key="1">
    <source>
        <dbReference type="SAM" id="SignalP"/>
    </source>
</evidence>
<comment type="caution">
    <text evidence="3">The sequence shown here is derived from an EMBL/GenBank/DDBJ whole genome shotgun (WGS) entry which is preliminary data.</text>
</comment>
<organism evidence="3 4">
    <name type="scientific">Porites evermanni</name>
    <dbReference type="NCBI Taxonomy" id="104178"/>
    <lineage>
        <taxon>Eukaryota</taxon>
        <taxon>Metazoa</taxon>
        <taxon>Cnidaria</taxon>
        <taxon>Anthozoa</taxon>
        <taxon>Hexacorallia</taxon>
        <taxon>Scleractinia</taxon>
        <taxon>Fungiina</taxon>
        <taxon>Poritidae</taxon>
        <taxon>Porites</taxon>
    </lineage>
</organism>
<keyword evidence="4" id="KW-1185">Reference proteome</keyword>
<keyword evidence="1" id="KW-0732">Signal</keyword>
<feature type="signal peptide" evidence="1">
    <location>
        <begin position="1"/>
        <end position="21"/>
    </location>
</feature>
<evidence type="ECO:0000259" key="2">
    <source>
        <dbReference type="SMART" id="SM00892"/>
    </source>
</evidence>
<evidence type="ECO:0000313" key="4">
    <source>
        <dbReference type="Proteomes" id="UP001159427"/>
    </source>
</evidence>
<dbReference type="InterPro" id="IPR039015">
    <property type="entry name" value="ENDOD1"/>
</dbReference>
<reference evidence="3 4" key="1">
    <citation type="submission" date="2022-05" db="EMBL/GenBank/DDBJ databases">
        <authorList>
            <consortium name="Genoscope - CEA"/>
            <person name="William W."/>
        </authorList>
    </citation>
    <scope>NUCLEOTIDE SEQUENCE [LARGE SCALE GENOMIC DNA]</scope>
</reference>
<accession>A0ABN8PJM9</accession>
<dbReference type="PANTHER" id="PTHR21472">
    <property type="entry name" value="ENDONUCLEASE DOMAIN-CONTAINING 1 PROTEIN ENDOD1"/>
    <property type="match status" value="1"/>
</dbReference>
<dbReference type="Pfam" id="PF01223">
    <property type="entry name" value="Endonuclease_NS"/>
    <property type="match status" value="1"/>
</dbReference>
<dbReference type="EMBL" id="CALNXI010000846">
    <property type="protein sequence ID" value="CAH3143010.1"/>
    <property type="molecule type" value="Genomic_DNA"/>
</dbReference>
<dbReference type="InterPro" id="IPR044929">
    <property type="entry name" value="DNA/RNA_non-sp_Endonuclease_sf"/>
</dbReference>
<dbReference type="Proteomes" id="UP001159427">
    <property type="component" value="Unassembled WGS sequence"/>
</dbReference>
<feature type="domain" description="DNA/RNA non-specific endonuclease/pyrophosphatase/phosphodiesterase" evidence="2">
    <location>
        <begin position="85"/>
        <end position="361"/>
    </location>
</feature>
<evidence type="ECO:0000313" key="3">
    <source>
        <dbReference type="EMBL" id="CAH3143010.1"/>
    </source>
</evidence>
<dbReference type="SMART" id="SM00892">
    <property type="entry name" value="Endonuclease_NS"/>
    <property type="match status" value="1"/>
</dbReference>
<gene>
    <name evidence="3" type="ORF">PEVE_00042682</name>
</gene>
<dbReference type="InterPro" id="IPR044925">
    <property type="entry name" value="His-Me_finger_sf"/>
</dbReference>
<proteinExistence type="predicted"/>
<dbReference type="Gene3D" id="3.40.570.10">
    <property type="entry name" value="Extracellular Endonuclease, subunit A"/>
    <property type="match status" value="1"/>
</dbReference>
<name>A0ABN8PJM9_9CNID</name>